<proteinExistence type="predicted"/>
<organism evidence="2 3">
    <name type="scientific">Channa argus</name>
    <name type="common">Northern snakehead</name>
    <name type="synonym">Ophicephalus argus</name>
    <dbReference type="NCBI Taxonomy" id="215402"/>
    <lineage>
        <taxon>Eukaryota</taxon>
        <taxon>Metazoa</taxon>
        <taxon>Chordata</taxon>
        <taxon>Craniata</taxon>
        <taxon>Vertebrata</taxon>
        <taxon>Euteleostomi</taxon>
        <taxon>Actinopterygii</taxon>
        <taxon>Neopterygii</taxon>
        <taxon>Teleostei</taxon>
        <taxon>Neoteleostei</taxon>
        <taxon>Acanthomorphata</taxon>
        <taxon>Anabantaria</taxon>
        <taxon>Anabantiformes</taxon>
        <taxon>Channoidei</taxon>
        <taxon>Channidae</taxon>
        <taxon>Channa</taxon>
    </lineage>
</organism>
<evidence type="ECO:0000313" key="2">
    <source>
        <dbReference type="EMBL" id="KAF3702936.1"/>
    </source>
</evidence>
<name>A0A6G1QLG2_CHAAH</name>
<feature type="transmembrane region" description="Helical" evidence="1">
    <location>
        <begin position="20"/>
        <end position="42"/>
    </location>
</feature>
<evidence type="ECO:0000313" key="3">
    <source>
        <dbReference type="Proteomes" id="UP000503349"/>
    </source>
</evidence>
<evidence type="ECO:0000256" key="1">
    <source>
        <dbReference type="SAM" id="Phobius"/>
    </source>
</evidence>
<keyword evidence="1" id="KW-0812">Transmembrane</keyword>
<sequence length="58" mass="6510">MTNPPSYKLLTHVHTPTLFFLLNLLAGLVAVTELSYLCQAAARAKRIIQRELTEKNQA</sequence>
<reference evidence="3" key="2">
    <citation type="submission" date="2019-02" db="EMBL/GenBank/DDBJ databases">
        <title>Opniocepnalus argus Var Kimnra genome.</title>
        <authorList>
            <person name="Zhou C."/>
            <person name="Xiao S."/>
        </authorList>
    </citation>
    <scope>NUCLEOTIDE SEQUENCE [LARGE SCALE GENOMIC DNA]</scope>
</reference>
<keyword evidence="1" id="KW-0472">Membrane</keyword>
<reference evidence="2 3" key="1">
    <citation type="submission" date="2019-02" db="EMBL/GenBank/DDBJ databases">
        <title>Opniocepnalus argus genome.</title>
        <authorList>
            <person name="Zhou C."/>
            <person name="Xiao S."/>
        </authorList>
    </citation>
    <scope>NUCLEOTIDE SEQUENCE [LARGE SCALE GENOMIC DNA]</scope>
    <source>
        <strain evidence="2">OARG1902GOOAL</strain>
        <tissue evidence="2">Muscle</tissue>
    </source>
</reference>
<dbReference type="Proteomes" id="UP000503349">
    <property type="component" value="Chromosome 18"/>
</dbReference>
<dbReference type="AlphaFoldDB" id="A0A6G1QLG2"/>
<accession>A0A6G1QLG2</accession>
<protein>
    <submittedName>
        <fullName evidence="2">Uncharacterized protein</fullName>
    </submittedName>
</protein>
<keyword evidence="3" id="KW-1185">Reference proteome</keyword>
<keyword evidence="1" id="KW-1133">Transmembrane helix</keyword>
<gene>
    <name evidence="2" type="ORF">EXN66_Car018624</name>
</gene>
<dbReference type="EMBL" id="CM015729">
    <property type="protein sequence ID" value="KAF3702936.1"/>
    <property type="molecule type" value="Genomic_DNA"/>
</dbReference>